<organism evidence="2 3">
    <name type="scientific">Roseospira navarrensis</name>
    <dbReference type="NCBI Taxonomy" id="140058"/>
    <lineage>
        <taxon>Bacteria</taxon>
        <taxon>Pseudomonadati</taxon>
        <taxon>Pseudomonadota</taxon>
        <taxon>Alphaproteobacteria</taxon>
        <taxon>Rhodospirillales</taxon>
        <taxon>Rhodospirillaceae</taxon>
        <taxon>Roseospira</taxon>
    </lineage>
</organism>
<sequence length="260" mass="26694">MDRGRAPDTGRHHGRTARALARRARLARIRTGALGWAGEALGPLWPLLVYLTLVAGGALPRPETMAPLAYAALGYWTWSLMVDAALAPARGLAAHRQPGTAPEAAMLAGGLDAATRAGWRAVVLGPLAVLATGGALDPVGLLVALALIPAALALPLGAGLILALWAAPWPDVPAGATTALRLSLLPSLVLFPLPEAAWAWAATVLNPLALWTDSLRALAGTGALPHPVAVVAWTLAGGTLLALGLRGLRHLSPRLRDAMA</sequence>
<accession>A0A7X1ZCT3</accession>
<feature type="transmembrane region" description="Helical" evidence="1">
    <location>
        <begin position="68"/>
        <end position="87"/>
    </location>
</feature>
<protein>
    <recommendedName>
        <fullName evidence="4">ABC-2 type transporter domain-containing protein</fullName>
    </recommendedName>
</protein>
<feature type="transmembrane region" description="Helical" evidence="1">
    <location>
        <begin position="142"/>
        <end position="167"/>
    </location>
</feature>
<feature type="transmembrane region" description="Helical" evidence="1">
    <location>
        <begin position="117"/>
        <end position="136"/>
    </location>
</feature>
<dbReference type="AlphaFoldDB" id="A0A7X1ZCT3"/>
<dbReference type="RefSeq" id="WP_153341319.1">
    <property type="nucleotide sequence ID" value="NZ_WIVE01000006.1"/>
</dbReference>
<keyword evidence="1" id="KW-0472">Membrane</keyword>
<dbReference type="EMBL" id="WIVE01000006">
    <property type="protein sequence ID" value="MQX35629.1"/>
    <property type="molecule type" value="Genomic_DNA"/>
</dbReference>
<comment type="caution">
    <text evidence="2">The sequence shown here is derived from an EMBL/GenBank/DDBJ whole genome shotgun (WGS) entry which is preliminary data.</text>
</comment>
<dbReference type="Proteomes" id="UP000434582">
    <property type="component" value="Unassembled WGS sequence"/>
</dbReference>
<evidence type="ECO:0000313" key="3">
    <source>
        <dbReference type="Proteomes" id="UP000434582"/>
    </source>
</evidence>
<gene>
    <name evidence="2" type="ORF">GHC57_03770</name>
</gene>
<feature type="transmembrane region" description="Helical" evidence="1">
    <location>
        <begin position="179"/>
        <end position="203"/>
    </location>
</feature>
<reference evidence="2 3" key="1">
    <citation type="submission" date="2019-10" db="EMBL/GenBank/DDBJ databases">
        <title>Draft whole-genome sequence of the purple nonsulfur photosynthetic bacterium Roseospira navarrensis DSM 15114.</title>
        <authorList>
            <person name="Kyndt J.A."/>
            <person name="Meyer T.E."/>
        </authorList>
    </citation>
    <scope>NUCLEOTIDE SEQUENCE [LARGE SCALE GENOMIC DNA]</scope>
    <source>
        <strain evidence="2 3">DSM 15114</strain>
    </source>
</reference>
<feature type="transmembrane region" description="Helical" evidence="1">
    <location>
        <begin position="223"/>
        <end position="245"/>
    </location>
</feature>
<keyword evidence="3" id="KW-1185">Reference proteome</keyword>
<evidence type="ECO:0000256" key="1">
    <source>
        <dbReference type="SAM" id="Phobius"/>
    </source>
</evidence>
<evidence type="ECO:0008006" key="4">
    <source>
        <dbReference type="Google" id="ProtNLM"/>
    </source>
</evidence>
<evidence type="ECO:0000313" key="2">
    <source>
        <dbReference type="EMBL" id="MQX35629.1"/>
    </source>
</evidence>
<keyword evidence="1" id="KW-0812">Transmembrane</keyword>
<name>A0A7X1ZCT3_9PROT</name>
<feature type="transmembrane region" description="Helical" evidence="1">
    <location>
        <begin position="33"/>
        <end position="56"/>
    </location>
</feature>
<keyword evidence="1" id="KW-1133">Transmembrane helix</keyword>
<proteinExistence type="predicted"/>